<keyword evidence="6 11" id="KW-0274">FAD</keyword>
<evidence type="ECO:0000256" key="11">
    <source>
        <dbReference type="RuleBase" id="RU367069"/>
    </source>
</evidence>
<protein>
    <recommendedName>
        <fullName evidence="4 11">Protoporphyrinogen oxidase</fullName>
        <ecNumber evidence="4 11">1.3.3.4</ecNumber>
    </recommendedName>
</protein>
<dbReference type="Proteomes" id="UP001642483">
    <property type="component" value="Unassembled WGS sequence"/>
</dbReference>
<dbReference type="SUPFAM" id="SSF54373">
    <property type="entry name" value="FAD-linked reductases, C-terminal domain"/>
    <property type="match status" value="1"/>
</dbReference>
<accession>A0ABP0GIW2</accession>
<dbReference type="Gene3D" id="3.50.50.60">
    <property type="entry name" value="FAD/NAD(P)-binding domain"/>
    <property type="match status" value="1"/>
</dbReference>
<evidence type="ECO:0000313" key="14">
    <source>
        <dbReference type="Proteomes" id="UP001642483"/>
    </source>
</evidence>
<comment type="caution">
    <text evidence="13">The sequence shown here is derived from an EMBL/GenBank/DDBJ whole genome shotgun (WGS) entry which is preliminary data.</text>
</comment>
<comment type="pathway">
    <text evidence="2 11">Porphyrin-containing compound metabolism; protoporphyrin-IX biosynthesis; protoporphyrin-IX from protoporphyrinogen-IX: step 1/1.</text>
</comment>
<evidence type="ECO:0000256" key="5">
    <source>
        <dbReference type="ARBA" id="ARBA00022630"/>
    </source>
</evidence>
<dbReference type="EC" id="1.3.3.4" evidence="4 11"/>
<comment type="function">
    <text evidence="1 11">Catalyzes the 6-electron oxidation of protoporphyrinogen-IX to form protoporphyrin-IX.</text>
</comment>
<dbReference type="InterPro" id="IPR050464">
    <property type="entry name" value="Zeta_carotene_desat/Oxidored"/>
</dbReference>
<reference evidence="13 14" key="1">
    <citation type="submission" date="2024-02" db="EMBL/GenBank/DDBJ databases">
        <authorList>
            <person name="Daric V."/>
            <person name="Darras S."/>
        </authorList>
    </citation>
    <scope>NUCLEOTIDE SEQUENCE [LARGE SCALE GENOMIC DNA]</scope>
</reference>
<name>A0ABP0GIW2_CLALP</name>
<evidence type="ECO:0000256" key="2">
    <source>
        <dbReference type="ARBA" id="ARBA00005073"/>
    </source>
</evidence>
<comment type="catalytic activity">
    <reaction evidence="10 11">
        <text>protoporphyrinogen IX + 3 O2 = protoporphyrin IX + 3 H2O2</text>
        <dbReference type="Rhea" id="RHEA:25576"/>
        <dbReference type="ChEBI" id="CHEBI:15379"/>
        <dbReference type="ChEBI" id="CHEBI:16240"/>
        <dbReference type="ChEBI" id="CHEBI:57306"/>
        <dbReference type="ChEBI" id="CHEBI:57307"/>
        <dbReference type="EC" id="1.3.3.4"/>
    </reaction>
</comment>
<keyword evidence="9 11" id="KW-0627">Porphyrin biosynthesis</keyword>
<evidence type="ECO:0000256" key="9">
    <source>
        <dbReference type="ARBA" id="ARBA00023244"/>
    </source>
</evidence>
<organism evidence="13 14">
    <name type="scientific">Clavelina lepadiformis</name>
    <name type="common">Light-bulb sea squirt</name>
    <name type="synonym">Ascidia lepadiformis</name>
    <dbReference type="NCBI Taxonomy" id="159417"/>
    <lineage>
        <taxon>Eukaryota</taxon>
        <taxon>Metazoa</taxon>
        <taxon>Chordata</taxon>
        <taxon>Tunicata</taxon>
        <taxon>Ascidiacea</taxon>
        <taxon>Aplousobranchia</taxon>
        <taxon>Clavelinidae</taxon>
        <taxon>Clavelina</taxon>
    </lineage>
</organism>
<dbReference type="PANTHER" id="PTHR42923:SF3">
    <property type="entry name" value="PROTOPORPHYRINOGEN OXIDASE"/>
    <property type="match status" value="1"/>
</dbReference>
<evidence type="ECO:0000256" key="7">
    <source>
        <dbReference type="ARBA" id="ARBA00023002"/>
    </source>
</evidence>
<dbReference type="EMBL" id="CAWYQH010000119">
    <property type="protein sequence ID" value="CAK8691688.1"/>
    <property type="molecule type" value="Genomic_DNA"/>
</dbReference>
<sequence>MRIVVCGGGISGLTAAYYASKALSRFTSKHFKIIVVERSSNVGGWMQTNIKNGDRKVYDGPINELGPRSVRVAGIAGNNTLQLMTALGLEDDIIPVKSSDVVAKNRLIYVNKTLHALPNSLSSMFQTQPPLTKSLVRSIVPGLVKKIPSSFESMHEVCSARFGDEVANYLVDSFTRGVFAADARHLSMKAAFPVMWKKLKPKSGTLPRRPDLSSAEIYNKMLMTYPLVKRAKQEKWTQWGMTKGFSYLTESLAKHLNEKFNVEIMRNSEVEGIRLQENGKLSLKYSKIGTSNDLPGMNEIENIDHLVSALPSHSFAKVLRSANTVGSPTVDKKILSTLGVMLSHIRSVDVAVVNVEFEGRPSENLPKLAFGHLVPSVEPSKVLGIIYDSCAFPRHDRVGRPTTRLTCMLGGSWFRELFGDPQTVKTETLEQAALESIAEQLKITKDPLQVTTTLCRKCIPMYKVGHTDQVEDIEDYIEANGLPISLAGSSYWGVSINDCIYTSRIAINHLLIKYDLLR</sequence>
<evidence type="ECO:0000256" key="4">
    <source>
        <dbReference type="ARBA" id="ARBA00012867"/>
    </source>
</evidence>
<evidence type="ECO:0000256" key="8">
    <source>
        <dbReference type="ARBA" id="ARBA00023133"/>
    </source>
</evidence>
<keyword evidence="7 11" id="KW-0560">Oxidoreductase</keyword>
<dbReference type="Pfam" id="PF01593">
    <property type="entry name" value="Amino_oxidase"/>
    <property type="match status" value="1"/>
</dbReference>
<dbReference type="InterPro" id="IPR036188">
    <property type="entry name" value="FAD/NAD-bd_sf"/>
</dbReference>
<keyword evidence="14" id="KW-1185">Reference proteome</keyword>
<comment type="similarity">
    <text evidence="3 11">Belongs to the protoporphyrinogen/coproporphyrinogen oxidase family. Protoporphyrinogen oxidase subfamily.</text>
</comment>
<evidence type="ECO:0000256" key="1">
    <source>
        <dbReference type="ARBA" id="ARBA00002600"/>
    </source>
</evidence>
<dbReference type="PANTHER" id="PTHR42923">
    <property type="entry name" value="PROTOPORPHYRINOGEN OXIDASE"/>
    <property type="match status" value="1"/>
</dbReference>
<keyword evidence="8 11" id="KW-0350">Heme biosynthesis</keyword>
<evidence type="ECO:0000256" key="3">
    <source>
        <dbReference type="ARBA" id="ARBA00010551"/>
    </source>
</evidence>
<evidence type="ECO:0000259" key="12">
    <source>
        <dbReference type="Pfam" id="PF01593"/>
    </source>
</evidence>
<evidence type="ECO:0000256" key="10">
    <source>
        <dbReference type="ARBA" id="ARBA00047554"/>
    </source>
</evidence>
<comment type="cofactor">
    <cofactor evidence="11">
        <name>FAD</name>
        <dbReference type="ChEBI" id="CHEBI:57692"/>
    </cofactor>
    <text evidence="11">Binds 1 FAD per subunit.</text>
</comment>
<gene>
    <name evidence="13" type="ORF">CVLEPA_LOCUS24451</name>
</gene>
<evidence type="ECO:0000313" key="13">
    <source>
        <dbReference type="EMBL" id="CAK8691688.1"/>
    </source>
</evidence>
<dbReference type="SUPFAM" id="SSF51905">
    <property type="entry name" value="FAD/NAD(P)-binding domain"/>
    <property type="match status" value="1"/>
</dbReference>
<dbReference type="NCBIfam" id="TIGR00562">
    <property type="entry name" value="proto_IX_ox"/>
    <property type="match status" value="1"/>
</dbReference>
<proteinExistence type="inferred from homology"/>
<keyword evidence="5 11" id="KW-0285">Flavoprotein</keyword>
<dbReference type="InterPro" id="IPR004572">
    <property type="entry name" value="Protoporphyrinogen_oxidase"/>
</dbReference>
<dbReference type="InterPro" id="IPR002937">
    <property type="entry name" value="Amino_oxidase"/>
</dbReference>
<feature type="domain" description="Amine oxidase" evidence="12">
    <location>
        <begin position="10"/>
        <end position="505"/>
    </location>
</feature>
<evidence type="ECO:0000256" key="6">
    <source>
        <dbReference type="ARBA" id="ARBA00022827"/>
    </source>
</evidence>
<comment type="subcellular location">
    <subcellularLocation>
        <location evidence="11">Mitochondrion inner membrane</location>
    </subcellularLocation>
</comment>